<dbReference type="Gene3D" id="3.30.230.10">
    <property type="match status" value="1"/>
</dbReference>
<evidence type="ECO:0000256" key="2">
    <source>
        <dbReference type="SAM" id="MobiDB-lite"/>
    </source>
</evidence>
<evidence type="ECO:0000259" key="3">
    <source>
        <dbReference type="Pfam" id="PF00288"/>
    </source>
</evidence>
<feature type="domain" description="GHMP kinase N-terminal" evidence="3">
    <location>
        <begin position="74"/>
        <end position="139"/>
    </location>
</feature>
<feature type="region of interest" description="Disordered" evidence="2">
    <location>
        <begin position="304"/>
        <end position="333"/>
    </location>
</feature>
<dbReference type="EMBL" id="CP063196">
    <property type="protein sequence ID" value="UOE21532.1"/>
    <property type="molecule type" value="Genomic_DNA"/>
</dbReference>
<gene>
    <name evidence="4" type="ORF">NI17_010765</name>
</gene>
<dbReference type="InterPro" id="IPR006204">
    <property type="entry name" value="GHMP_kinase_N_dom"/>
</dbReference>
<dbReference type="SUPFAM" id="SSF54211">
    <property type="entry name" value="Ribosomal protein S5 domain 2-like"/>
    <property type="match status" value="1"/>
</dbReference>
<evidence type="ECO:0000256" key="1">
    <source>
        <dbReference type="ARBA" id="ARBA00022777"/>
    </source>
</evidence>
<dbReference type="Pfam" id="PF00288">
    <property type="entry name" value="GHMP_kinases_N"/>
    <property type="match status" value="1"/>
</dbReference>
<feature type="compositionally biased region" description="Basic and acidic residues" evidence="2">
    <location>
        <begin position="304"/>
        <end position="317"/>
    </location>
</feature>
<dbReference type="AlphaFoldDB" id="A0AA97M0B5"/>
<dbReference type="KEGG" id="thao:NI17_010765"/>
<reference evidence="4" key="1">
    <citation type="submission" date="2020-10" db="EMBL/GenBank/DDBJ databases">
        <title>De novo genome project of the cellulose decomposer Thermobifida halotolerans type strain.</title>
        <authorList>
            <person name="Nagy I."/>
            <person name="Horvath B."/>
            <person name="Kukolya J."/>
            <person name="Nagy I."/>
            <person name="Orsini M."/>
        </authorList>
    </citation>
    <scope>NUCLEOTIDE SEQUENCE</scope>
    <source>
        <strain evidence="4">DSM 44931</strain>
    </source>
</reference>
<keyword evidence="5" id="KW-1185">Reference proteome</keyword>
<accession>A0AA97M0B5</accession>
<dbReference type="RefSeq" id="WP_243597683.1">
    <property type="nucleotide sequence ID" value="NZ_CP063196.1"/>
</dbReference>
<evidence type="ECO:0000313" key="5">
    <source>
        <dbReference type="Proteomes" id="UP000265719"/>
    </source>
</evidence>
<dbReference type="InterPro" id="IPR020568">
    <property type="entry name" value="Ribosomal_Su5_D2-typ_SF"/>
</dbReference>
<dbReference type="Proteomes" id="UP000265719">
    <property type="component" value="Chromosome"/>
</dbReference>
<name>A0AA97M0B5_9ACTN</name>
<proteinExistence type="predicted"/>
<organism evidence="4 5">
    <name type="scientific">Thermobifida halotolerans</name>
    <dbReference type="NCBI Taxonomy" id="483545"/>
    <lineage>
        <taxon>Bacteria</taxon>
        <taxon>Bacillati</taxon>
        <taxon>Actinomycetota</taxon>
        <taxon>Actinomycetes</taxon>
        <taxon>Streptosporangiales</taxon>
        <taxon>Nocardiopsidaceae</taxon>
        <taxon>Thermobifida</taxon>
    </lineage>
</organism>
<dbReference type="GO" id="GO:0005524">
    <property type="term" value="F:ATP binding"/>
    <property type="evidence" value="ECO:0007669"/>
    <property type="project" value="InterPro"/>
</dbReference>
<evidence type="ECO:0000313" key="4">
    <source>
        <dbReference type="EMBL" id="UOE21532.1"/>
    </source>
</evidence>
<sequence>MTPGTGLAPCHHGEILQGVFADGRKEPCRGLVTLPLAAPLTRAVFVPLPGTPARRIAVAPSGRAKAARAAALAAAECARRSGLPACGGRLRLSGGVPVGLGMGSSTSDVIAAVRAVAAAFAVELSPEEVARIAVRAETAADPTMLDARPVLFAQREGRVLEDLGPALPPGVVVGCLTGGGRPVDTLTLPPDPYGAADLAAYEHLRALLRRAVADADPLLLGRVSTESARRNQRIAPKPELDLLERAARHSGGTGVQVAHSGNVAGVLFDAAAPDLTERVRECVCFLRDSDVPVTRIFRFPSGVTEREHGRPHLRSDRPTGPGEPRRRTRLPAV</sequence>
<protein>
    <submittedName>
        <fullName evidence="4">GHMP kinase</fullName>
    </submittedName>
</protein>
<keyword evidence="1 4" id="KW-0808">Transferase</keyword>
<keyword evidence="1 4" id="KW-0418">Kinase</keyword>
<dbReference type="InterPro" id="IPR014721">
    <property type="entry name" value="Ribsml_uS5_D2-typ_fold_subgr"/>
</dbReference>
<dbReference type="GO" id="GO:0016301">
    <property type="term" value="F:kinase activity"/>
    <property type="evidence" value="ECO:0007669"/>
    <property type="project" value="UniProtKB-KW"/>
</dbReference>